<keyword evidence="4" id="KW-1185">Reference proteome</keyword>
<dbReference type="Proteomes" id="UP000746741">
    <property type="component" value="Unassembled WGS sequence"/>
</dbReference>
<dbReference type="Pfam" id="PF05170">
    <property type="entry name" value="AsmA"/>
    <property type="match status" value="2"/>
</dbReference>
<accession>A0A9X9WCC9</accession>
<gene>
    <name evidence="3" type="ORF">GWK15_24175</name>
    <name evidence="2" type="ORF">GXW75_01905</name>
</gene>
<dbReference type="EMBL" id="JAAVUP010000018">
    <property type="protein sequence ID" value="NKE20074.1"/>
    <property type="molecule type" value="Genomic_DNA"/>
</dbReference>
<evidence type="ECO:0000259" key="1">
    <source>
        <dbReference type="Pfam" id="PF05170"/>
    </source>
</evidence>
<dbReference type="EMBL" id="JAAEDK010000003">
    <property type="protein sequence ID" value="MBR0657989.1"/>
    <property type="molecule type" value="Genomic_DNA"/>
</dbReference>
<reference evidence="2" key="1">
    <citation type="submission" date="2020-01" db="EMBL/GenBank/DDBJ databases">
        <authorList>
            <person name="Rat A."/>
        </authorList>
    </citation>
    <scope>NUCLEOTIDE SEQUENCE</scope>
    <source>
        <strain evidence="2">LMG 31161</strain>
    </source>
</reference>
<organism evidence="2 5">
    <name type="scientific">Neoroseomonas oryzicola</name>
    <dbReference type="NCBI Taxonomy" id="535904"/>
    <lineage>
        <taxon>Bacteria</taxon>
        <taxon>Pseudomonadati</taxon>
        <taxon>Pseudomonadota</taxon>
        <taxon>Alphaproteobacteria</taxon>
        <taxon>Acetobacterales</taxon>
        <taxon>Acetobacteraceae</taxon>
        <taxon>Neoroseomonas</taxon>
    </lineage>
</organism>
<dbReference type="GO" id="GO:0005886">
    <property type="term" value="C:plasma membrane"/>
    <property type="evidence" value="ECO:0007669"/>
    <property type="project" value="TreeGrafter"/>
</dbReference>
<comment type="caution">
    <text evidence="2">The sequence shown here is derived from an EMBL/GenBank/DDBJ whole genome shotgun (WGS) entry which is preliminary data.</text>
</comment>
<dbReference type="Proteomes" id="UP001138708">
    <property type="component" value="Unassembled WGS sequence"/>
</dbReference>
<dbReference type="PANTHER" id="PTHR30441">
    <property type="entry name" value="DUF748 DOMAIN-CONTAINING PROTEIN"/>
    <property type="match status" value="1"/>
</dbReference>
<dbReference type="GO" id="GO:0090313">
    <property type="term" value="P:regulation of protein targeting to membrane"/>
    <property type="evidence" value="ECO:0007669"/>
    <property type="project" value="TreeGrafter"/>
</dbReference>
<dbReference type="InterPro" id="IPR007844">
    <property type="entry name" value="AsmA"/>
</dbReference>
<feature type="domain" description="AsmA" evidence="1">
    <location>
        <begin position="440"/>
        <end position="612"/>
    </location>
</feature>
<evidence type="ECO:0000313" key="4">
    <source>
        <dbReference type="Proteomes" id="UP000746741"/>
    </source>
</evidence>
<evidence type="ECO:0000313" key="5">
    <source>
        <dbReference type="Proteomes" id="UP001138708"/>
    </source>
</evidence>
<dbReference type="InterPro" id="IPR052894">
    <property type="entry name" value="AsmA-related"/>
</dbReference>
<protein>
    <submittedName>
        <fullName evidence="2">AsmA family protein</fullName>
    </submittedName>
</protein>
<feature type="domain" description="AsmA" evidence="1">
    <location>
        <begin position="1"/>
        <end position="129"/>
    </location>
</feature>
<dbReference type="PANTHER" id="PTHR30441:SF4">
    <property type="entry name" value="PROTEIN ASMA"/>
    <property type="match status" value="1"/>
</dbReference>
<reference evidence="3 4" key="2">
    <citation type="submission" date="2020-02" db="EMBL/GenBank/DDBJ databases">
        <authorList>
            <person name="Sun Q."/>
            <person name="Inoue M."/>
        </authorList>
    </citation>
    <scope>NUCLEOTIDE SEQUENCE [LARGE SCALE GENOMIC DNA]</scope>
    <source>
        <strain evidence="3 4">KCTC 22478</strain>
    </source>
</reference>
<dbReference type="AlphaFoldDB" id="A0A9X9WCC9"/>
<proteinExistence type="predicted"/>
<dbReference type="RefSeq" id="WP_168043980.1">
    <property type="nucleotide sequence ID" value="NZ_JAAEDK010000003.1"/>
</dbReference>
<evidence type="ECO:0000313" key="2">
    <source>
        <dbReference type="EMBL" id="MBR0657989.1"/>
    </source>
</evidence>
<name>A0A9X9WCC9_9PROT</name>
<reference evidence="2" key="3">
    <citation type="journal article" date="2021" name="Syst. Appl. Microbiol.">
        <title>Roseomonas hellenica sp. nov., isolated from roots of wild-growing Alkanna tinctoria.</title>
        <authorList>
            <person name="Rat A."/>
            <person name="Naranjo H.D."/>
            <person name="Lebbe L."/>
            <person name="Cnockaert M."/>
            <person name="Krigas N."/>
            <person name="Grigoriadou K."/>
            <person name="Maloupa E."/>
            <person name="Willems A."/>
        </authorList>
    </citation>
    <scope>NUCLEOTIDE SEQUENCE</scope>
    <source>
        <strain evidence="2">LMG 31161</strain>
    </source>
</reference>
<evidence type="ECO:0000313" key="3">
    <source>
        <dbReference type="EMBL" id="NKE20074.1"/>
    </source>
</evidence>
<sequence length="801" mass="82810">MRRHLRRAAWLLLVVPLLGGGALAALQAMIARGYFTARVDAALEQATGRTVSHGGIQVSPGLRPRIVLTGATVANIPGGSRPEFARIGRLEVTLALLPLLSGHVEIDSLRLADADIVLERDAEGRPNWVFGGGGGGGGIGIPTVDIADTRITLPQGPVHDVHVERLRLEREAPHDPLELRGHVRLDGEALTLTARLGPEAEGILPLAADIAGDGLRLTLEGSWPRHSGTPGWALAAEAELNAAAALRLATRFGHDLPLAGPLNAKARLAPGNPWPSVSDLTVRLGPTDATRLLPGLRLARAELRAASFDDPAQFSAQGTRNGADLGLTASLPSPRRMLEASTDEAVPIEANVTSGRSRLTLRGEVRTDRPPGEAVLAARLTTPDFATVGPVLGTTLPRLSGTTAEARMSGLLTRTLRLQDLRVTAEGIEAEGDLEIGFGERPAFRGEVSARRIDLDRLGGGGPAPARRAGRVIPDHPLPLAMLRGADAELRLSAATLIAGGVAWRDARATVALAGGRLAVDPLTVTIPGGPVGGRFAIDATATPPQASLSLRSHGRGLDLSAMRRAFGVPAGFEGTAELALDLHGTGTTARGLAASLGGEFGIAMLGGRFTGATALRIGPDLARALMPRGTPADGLALRCLAIRLSAEAGLAHSQALLMEGEFGRIEGSLALNLRDETIAARLLPDVRVLGVTVRAPVTVGGTLADPRIGVEPGAAFARVAGDTVANRLWRSSTVEFLRGATGSAPPGGDCGAALTLARLGRAGAMPDAAAAPIPLVPRELQGTAQDVVRGIGGLLGGRRR</sequence>